<organism evidence="5 6">
    <name type="scientific">Saccharopolyspora hirsuta</name>
    <dbReference type="NCBI Taxonomy" id="1837"/>
    <lineage>
        <taxon>Bacteria</taxon>
        <taxon>Bacillati</taxon>
        <taxon>Actinomycetota</taxon>
        <taxon>Actinomycetes</taxon>
        <taxon>Pseudonocardiales</taxon>
        <taxon>Pseudonocardiaceae</taxon>
        <taxon>Saccharopolyspora</taxon>
    </lineage>
</organism>
<keyword evidence="1" id="KW-0540">Nuclease</keyword>
<evidence type="ECO:0000256" key="1">
    <source>
        <dbReference type="ARBA" id="ARBA00022722"/>
    </source>
</evidence>
<sequence>MINSAPSWADGPLLAFDLETTGTDTAHDRIVTATVISIVPGRAPDVRTWLADPGVEIPDGAAEVHGITTEHAREHGRDAAEVVAEVAGALAGPWCESTPLCVFNAPFDLSLLDAELRRHHGRDLELAGPVVDPRCLDKHLDRYRRGKRTLGDLCTHYRVRLDAAHDSASDALACARLAWRLAKAYPAKIGTRPLAELHRDQIAWHRADQHAFADHLERLARRADDPAEVDQLHRRAADVRANAEGWPLKAPRAVPAPRTPGQTGCWPRLEERLSRELENWIAANPTTFCRSVHLPAGADSRTAHVTAFYAVDHRTQCPESSQCRILLDLLEHGNVAEARALAKNLAAGA</sequence>
<gene>
    <name evidence="5" type="ORF">F1721_11425</name>
</gene>
<dbReference type="GO" id="GO:0003676">
    <property type="term" value="F:nucleic acid binding"/>
    <property type="evidence" value="ECO:0007669"/>
    <property type="project" value="InterPro"/>
</dbReference>
<evidence type="ECO:0000256" key="2">
    <source>
        <dbReference type="ARBA" id="ARBA00022801"/>
    </source>
</evidence>
<evidence type="ECO:0000313" key="6">
    <source>
        <dbReference type="Proteomes" id="UP000323946"/>
    </source>
</evidence>
<dbReference type="AlphaFoldDB" id="A0A5M7BVP3"/>
<dbReference type="Pfam" id="PF00929">
    <property type="entry name" value="RNase_T"/>
    <property type="match status" value="1"/>
</dbReference>
<dbReference type="CDD" id="cd06127">
    <property type="entry name" value="DEDDh"/>
    <property type="match status" value="1"/>
</dbReference>
<dbReference type="OrthoDB" id="9791657at2"/>
<keyword evidence="3" id="KW-0269">Exonuclease</keyword>
<keyword evidence="2" id="KW-0378">Hydrolase</keyword>
<dbReference type="GO" id="GO:0005829">
    <property type="term" value="C:cytosol"/>
    <property type="evidence" value="ECO:0007669"/>
    <property type="project" value="TreeGrafter"/>
</dbReference>
<dbReference type="PANTHER" id="PTHR30231">
    <property type="entry name" value="DNA POLYMERASE III SUBUNIT EPSILON"/>
    <property type="match status" value="1"/>
</dbReference>
<proteinExistence type="predicted"/>
<dbReference type="GO" id="GO:0008408">
    <property type="term" value="F:3'-5' exonuclease activity"/>
    <property type="evidence" value="ECO:0007669"/>
    <property type="project" value="TreeGrafter"/>
</dbReference>
<name>A0A5M7BVP3_SACHI</name>
<dbReference type="RefSeq" id="WP_150066598.1">
    <property type="nucleotide sequence ID" value="NZ_VWPH01000005.1"/>
</dbReference>
<reference evidence="5 6" key="1">
    <citation type="submission" date="2019-09" db="EMBL/GenBank/DDBJ databases">
        <title>Draft genome sequence of the thermophilic Saccharopolyspora hirsuta VKM Ac-666T.</title>
        <authorList>
            <person name="Lobastova T.G."/>
            <person name="Fokina V."/>
            <person name="Bragin E.Y."/>
            <person name="Shtratnikova V.Y."/>
            <person name="Starodumova I.P."/>
            <person name="Tarlachkov S.V."/>
            <person name="Donova M.V."/>
        </authorList>
    </citation>
    <scope>NUCLEOTIDE SEQUENCE [LARGE SCALE GENOMIC DNA]</scope>
    <source>
        <strain evidence="5 6">VKM Ac-666</strain>
    </source>
</reference>
<protein>
    <submittedName>
        <fullName evidence="5">DNA polymerase III subunit epsilon</fullName>
    </submittedName>
</protein>
<dbReference type="Proteomes" id="UP000323946">
    <property type="component" value="Unassembled WGS sequence"/>
</dbReference>
<dbReference type="InterPro" id="IPR012337">
    <property type="entry name" value="RNaseH-like_sf"/>
</dbReference>
<evidence type="ECO:0000256" key="3">
    <source>
        <dbReference type="ARBA" id="ARBA00022839"/>
    </source>
</evidence>
<comment type="caution">
    <text evidence="5">The sequence shown here is derived from an EMBL/GenBank/DDBJ whole genome shotgun (WGS) entry which is preliminary data.</text>
</comment>
<dbReference type="SMART" id="SM00479">
    <property type="entry name" value="EXOIII"/>
    <property type="match status" value="1"/>
</dbReference>
<evidence type="ECO:0000259" key="4">
    <source>
        <dbReference type="SMART" id="SM00479"/>
    </source>
</evidence>
<dbReference type="SUPFAM" id="SSF53098">
    <property type="entry name" value="Ribonuclease H-like"/>
    <property type="match status" value="1"/>
</dbReference>
<dbReference type="EMBL" id="VWPH01000005">
    <property type="protein sequence ID" value="KAA5834296.1"/>
    <property type="molecule type" value="Genomic_DNA"/>
</dbReference>
<dbReference type="InterPro" id="IPR036397">
    <property type="entry name" value="RNaseH_sf"/>
</dbReference>
<evidence type="ECO:0000313" key="5">
    <source>
        <dbReference type="EMBL" id="KAA5834296.1"/>
    </source>
</evidence>
<dbReference type="InterPro" id="IPR013520">
    <property type="entry name" value="Ribonucl_H"/>
</dbReference>
<accession>A0A5M7BVP3</accession>
<dbReference type="PANTHER" id="PTHR30231:SF4">
    <property type="entry name" value="PROTEIN NEN2"/>
    <property type="match status" value="1"/>
</dbReference>
<dbReference type="Gene3D" id="3.30.420.10">
    <property type="entry name" value="Ribonuclease H-like superfamily/Ribonuclease H"/>
    <property type="match status" value="1"/>
</dbReference>
<dbReference type="SMR" id="A0A5M7BVP3"/>
<dbReference type="NCBIfam" id="NF005927">
    <property type="entry name" value="PRK07942.1"/>
    <property type="match status" value="1"/>
</dbReference>
<keyword evidence="6" id="KW-1185">Reference proteome</keyword>
<feature type="domain" description="Exonuclease" evidence="4">
    <location>
        <begin position="12"/>
        <end position="187"/>
    </location>
</feature>